<keyword evidence="4" id="KW-1185">Reference proteome</keyword>
<evidence type="ECO:0000256" key="1">
    <source>
        <dbReference type="SAM" id="MobiDB-lite"/>
    </source>
</evidence>
<proteinExistence type="predicted"/>
<keyword evidence="2" id="KW-0732">Signal</keyword>
<evidence type="ECO:0000313" key="3">
    <source>
        <dbReference type="EMBL" id="MCP2312355.1"/>
    </source>
</evidence>
<comment type="caution">
    <text evidence="3">The sequence shown here is derived from an EMBL/GenBank/DDBJ whole genome shotgun (WGS) entry which is preliminary data.</text>
</comment>
<evidence type="ECO:0000256" key="2">
    <source>
        <dbReference type="SAM" id="SignalP"/>
    </source>
</evidence>
<name>A0ABT1J4J6_9ACTN</name>
<organism evidence="3 4">
    <name type="scientific">Kitasatospora paracochleata</name>
    <dbReference type="NCBI Taxonomy" id="58354"/>
    <lineage>
        <taxon>Bacteria</taxon>
        <taxon>Bacillati</taxon>
        <taxon>Actinomycetota</taxon>
        <taxon>Actinomycetes</taxon>
        <taxon>Kitasatosporales</taxon>
        <taxon>Streptomycetaceae</taxon>
        <taxon>Kitasatospora</taxon>
    </lineage>
</organism>
<gene>
    <name evidence="3" type="ORF">FHR36_005521</name>
</gene>
<feature type="region of interest" description="Disordered" evidence="1">
    <location>
        <begin position="25"/>
        <end position="78"/>
    </location>
</feature>
<dbReference type="PROSITE" id="PS51257">
    <property type="entry name" value="PROKAR_LIPOPROTEIN"/>
    <property type="match status" value="1"/>
</dbReference>
<accession>A0ABT1J4J6</accession>
<feature type="chain" id="PRO_5046978978" evidence="2">
    <location>
        <begin position="21"/>
        <end position="162"/>
    </location>
</feature>
<dbReference type="RefSeq" id="WP_253801359.1">
    <property type="nucleotide sequence ID" value="NZ_BAAAUB010000045.1"/>
</dbReference>
<feature type="compositionally biased region" description="Low complexity" evidence="1">
    <location>
        <begin position="25"/>
        <end position="71"/>
    </location>
</feature>
<protein>
    <submittedName>
        <fullName evidence="3">Lipid-binding transport protein (Tim44 family)</fullName>
    </submittedName>
</protein>
<feature type="signal peptide" evidence="2">
    <location>
        <begin position="1"/>
        <end position="20"/>
    </location>
</feature>
<evidence type="ECO:0000313" key="4">
    <source>
        <dbReference type="Proteomes" id="UP001206483"/>
    </source>
</evidence>
<sequence length="162" mass="16187">MRLRTLALAAVPLTAMLALTACSSSSTGGSAASPAASTTAGAATPGQDAASPADSAAASAPASKAAPPADAGLPPKPDAATTAKLIAALDAVDKDIVGGKPDQAVENARKQCQDIYNTPKDRAKLVSQINQRFTSPSHPNGFGPDTAEKILIALQTTICPRQ</sequence>
<dbReference type="Proteomes" id="UP001206483">
    <property type="component" value="Unassembled WGS sequence"/>
</dbReference>
<dbReference type="EMBL" id="JAMZDX010000005">
    <property type="protein sequence ID" value="MCP2312355.1"/>
    <property type="molecule type" value="Genomic_DNA"/>
</dbReference>
<reference evidence="3 4" key="1">
    <citation type="submission" date="2022-06" db="EMBL/GenBank/DDBJ databases">
        <title>Sequencing the genomes of 1000 actinobacteria strains.</title>
        <authorList>
            <person name="Klenk H.-P."/>
        </authorList>
    </citation>
    <scope>NUCLEOTIDE SEQUENCE [LARGE SCALE GENOMIC DNA]</scope>
    <source>
        <strain evidence="3 4">DSM 41656</strain>
    </source>
</reference>